<dbReference type="EMBL" id="BPQG01000018">
    <property type="protein sequence ID" value="GJD43538.1"/>
    <property type="molecule type" value="Genomic_DNA"/>
</dbReference>
<reference evidence="1 2" key="1">
    <citation type="journal article" date="2021" name="Front. Microbiol.">
        <title>Comprehensive Comparative Genomics and Phenotyping of Methylobacterium Species.</title>
        <authorList>
            <person name="Alessa O."/>
            <person name="Ogura Y."/>
            <person name="Fujitani Y."/>
            <person name="Takami H."/>
            <person name="Hayashi T."/>
            <person name="Sahin N."/>
            <person name="Tani A."/>
        </authorList>
    </citation>
    <scope>NUCLEOTIDE SEQUENCE [LARGE SCALE GENOMIC DNA]</scope>
    <source>
        <strain evidence="1 2">DSM 23679</strain>
    </source>
</reference>
<name>A0ABQ4QE95_9HYPH</name>
<proteinExistence type="predicted"/>
<accession>A0ABQ4QE95</accession>
<evidence type="ECO:0000313" key="1">
    <source>
        <dbReference type="EMBL" id="GJD43538.1"/>
    </source>
</evidence>
<evidence type="ECO:0000313" key="2">
    <source>
        <dbReference type="Proteomes" id="UP001055117"/>
    </source>
</evidence>
<gene>
    <name evidence="1" type="ORF">AFCDBAGC_1390</name>
</gene>
<keyword evidence="2" id="KW-1185">Reference proteome</keyword>
<dbReference type="RefSeq" id="WP_147751001.1">
    <property type="nucleotide sequence ID" value="NZ_BPQG01000018.1"/>
</dbReference>
<comment type="caution">
    <text evidence="1">The sequence shown here is derived from an EMBL/GenBank/DDBJ whole genome shotgun (WGS) entry which is preliminary data.</text>
</comment>
<protein>
    <submittedName>
        <fullName evidence="1">Uncharacterized protein</fullName>
    </submittedName>
</protein>
<sequence length="87" mass="9142">MMSSRAGAFVVAVSVVTFGSVAARAESCRASVGERDSARLVERCLAVSPATHPPCNASNACALIESEIVRSCRLFDDGTAPAFCRDY</sequence>
<dbReference type="Proteomes" id="UP001055117">
    <property type="component" value="Unassembled WGS sequence"/>
</dbReference>
<organism evidence="1 2">
    <name type="scientific">Methylobacterium cerastii</name>
    <dbReference type="NCBI Taxonomy" id="932741"/>
    <lineage>
        <taxon>Bacteria</taxon>
        <taxon>Pseudomonadati</taxon>
        <taxon>Pseudomonadota</taxon>
        <taxon>Alphaproteobacteria</taxon>
        <taxon>Hyphomicrobiales</taxon>
        <taxon>Methylobacteriaceae</taxon>
        <taxon>Methylobacterium</taxon>
    </lineage>
</organism>